<reference evidence="2" key="1">
    <citation type="submission" date="2012-11" db="EMBL/GenBank/DDBJ databases">
        <title>Dependencies among metagenomic species, viruses, plasmids and units of genetic variation.</title>
        <authorList>
            <person name="Nielsen H.B."/>
            <person name="Almeida M."/>
            <person name="Juncker A.S."/>
            <person name="Rasmussen S."/>
            <person name="Li J."/>
            <person name="Sunagawa S."/>
            <person name="Plichta D."/>
            <person name="Gautier L."/>
            <person name="Le Chatelier E."/>
            <person name="Peletier E."/>
            <person name="Bonde I."/>
            <person name="Nielsen T."/>
            <person name="Manichanh C."/>
            <person name="Arumugam M."/>
            <person name="Batto J."/>
            <person name="Santos M.B.Q.D."/>
            <person name="Blom N."/>
            <person name="Borruel N."/>
            <person name="Burgdorf K.S."/>
            <person name="Boumezbeur F."/>
            <person name="Casellas F."/>
            <person name="Dore J."/>
            <person name="Guarner F."/>
            <person name="Hansen T."/>
            <person name="Hildebrand F."/>
            <person name="Kaas R.S."/>
            <person name="Kennedy S."/>
            <person name="Kristiansen K."/>
            <person name="Kultima J.R."/>
            <person name="Leonard P."/>
            <person name="Levenez F."/>
            <person name="Lund O."/>
            <person name="Moumen B."/>
            <person name="Le Paslier D."/>
            <person name="Pons N."/>
            <person name="Pedersen O."/>
            <person name="Prifti E."/>
            <person name="Qin J."/>
            <person name="Raes J."/>
            <person name="Tap J."/>
            <person name="Tims S."/>
            <person name="Ussery D.W."/>
            <person name="Yamada T."/>
            <person name="MetaHit consortium"/>
            <person name="Renault P."/>
            <person name="Sicheritz-Ponten T."/>
            <person name="Bork P."/>
            <person name="Wang J."/>
            <person name="Brunak S."/>
            <person name="Ehrlich S.D."/>
        </authorList>
    </citation>
    <scope>NUCLEOTIDE SEQUENCE [LARGE SCALE GENOMIC DNA]</scope>
</reference>
<dbReference type="AlphaFoldDB" id="R6C955"/>
<name>R6C955_9BACT</name>
<evidence type="ECO:0000313" key="3">
    <source>
        <dbReference type="Proteomes" id="UP000018362"/>
    </source>
</evidence>
<comment type="caution">
    <text evidence="2">The sequence shown here is derived from an EMBL/GenBank/DDBJ whole genome shotgun (WGS) entry which is preliminary data.</text>
</comment>
<keyword evidence="1" id="KW-0472">Membrane</keyword>
<feature type="transmembrane region" description="Helical" evidence="1">
    <location>
        <begin position="37"/>
        <end position="57"/>
    </location>
</feature>
<evidence type="ECO:0000256" key="1">
    <source>
        <dbReference type="SAM" id="Phobius"/>
    </source>
</evidence>
<accession>R6C955</accession>
<evidence type="ECO:0000313" key="2">
    <source>
        <dbReference type="EMBL" id="CDA73103.1"/>
    </source>
</evidence>
<dbReference type="Proteomes" id="UP000018362">
    <property type="component" value="Unassembled WGS sequence"/>
</dbReference>
<sequence length="262" mass="30925">MSDDTFRNGSQISIIPCFKNNTGSRATYHIRAHITNVIQFDYTTFIIFLSFYFRMLLNGIRLSGKRRLADKQVLSLNNTNIGRYHVTGSNHHNISRNQFCYINFFIMISSPLYITSIGNHLQQCFTRCISFPLLTEAKNSTENHHCRDNNDSGPILFSWSRKQYIKHKRYNNQSCQYPNKRIYKCLDESRKRIFLFLMLHLISTINRLPLFHLISRKPDSACLKIAKDRAEWLSCCQKNFFCIEGKLFLTLFLLPHCYFNFD</sequence>
<keyword evidence="1" id="KW-0812">Transmembrane</keyword>
<gene>
    <name evidence="2" type="ORF">BN509_00797</name>
</gene>
<dbReference type="EMBL" id="CBCJ010000229">
    <property type="protein sequence ID" value="CDA73103.1"/>
    <property type="molecule type" value="Genomic_DNA"/>
</dbReference>
<proteinExistence type="predicted"/>
<keyword evidence="1" id="KW-1133">Transmembrane helix</keyword>
<organism evidence="2 3">
    <name type="scientific">Phocaeicola coprocola CAG:162</name>
    <dbReference type="NCBI Taxonomy" id="1263040"/>
    <lineage>
        <taxon>Bacteria</taxon>
        <taxon>Pseudomonadati</taxon>
        <taxon>Bacteroidota</taxon>
        <taxon>Bacteroidia</taxon>
        <taxon>Bacteroidales</taxon>
        <taxon>Bacteroidaceae</taxon>
        <taxon>Phocaeicola</taxon>
    </lineage>
</organism>
<protein>
    <submittedName>
        <fullName evidence="2">Uncharacterized protein</fullName>
    </submittedName>
</protein>